<protein>
    <submittedName>
        <fullName evidence="2">Uncharacterized protein</fullName>
    </submittedName>
</protein>
<evidence type="ECO:0000256" key="1">
    <source>
        <dbReference type="SAM" id="MobiDB-lite"/>
    </source>
</evidence>
<comment type="caution">
    <text evidence="2">The sequence shown here is derived from an EMBL/GenBank/DDBJ whole genome shotgun (WGS) entry which is preliminary data.</text>
</comment>
<reference evidence="2" key="1">
    <citation type="submission" date="2023-02" db="EMBL/GenBank/DDBJ databases">
        <title>Kitasatospora phosalacinea NBRC 14627.</title>
        <authorList>
            <person name="Ichikawa N."/>
            <person name="Sato H."/>
            <person name="Tonouchi N."/>
        </authorList>
    </citation>
    <scope>NUCLEOTIDE SEQUENCE</scope>
    <source>
        <strain evidence="2">NBRC 14627</strain>
    </source>
</reference>
<proteinExistence type="predicted"/>
<evidence type="ECO:0000313" key="2">
    <source>
        <dbReference type="EMBL" id="GLW73755.1"/>
    </source>
</evidence>
<accession>A0A9W6QB29</accession>
<dbReference type="Proteomes" id="UP001165041">
    <property type="component" value="Unassembled WGS sequence"/>
</dbReference>
<dbReference type="EMBL" id="BSSA01000028">
    <property type="protein sequence ID" value="GLW73755.1"/>
    <property type="molecule type" value="Genomic_DNA"/>
</dbReference>
<name>A0A9W6QB29_9ACTN</name>
<dbReference type="RefSeq" id="WP_285739381.1">
    <property type="nucleotide sequence ID" value="NZ_BSSA01000028.1"/>
</dbReference>
<sequence length="63" mass="6592">MSTQDTPAEQGPERTASTPHLHDDPPTGGPDGEAPDAPAESGWHDADGTPHPGDREEERPDPA</sequence>
<feature type="compositionally biased region" description="Basic and acidic residues" evidence="1">
    <location>
        <begin position="42"/>
        <end position="63"/>
    </location>
</feature>
<organism evidence="2 3">
    <name type="scientific">Kitasatospora phosalacinea</name>
    <dbReference type="NCBI Taxonomy" id="2065"/>
    <lineage>
        <taxon>Bacteria</taxon>
        <taxon>Bacillati</taxon>
        <taxon>Actinomycetota</taxon>
        <taxon>Actinomycetes</taxon>
        <taxon>Kitasatosporales</taxon>
        <taxon>Streptomycetaceae</taxon>
        <taxon>Kitasatospora</taxon>
    </lineage>
</organism>
<gene>
    <name evidence="2" type="ORF">Kpho02_60530</name>
</gene>
<dbReference type="AlphaFoldDB" id="A0A9W6QB29"/>
<feature type="region of interest" description="Disordered" evidence="1">
    <location>
        <begin position="1"/>
        <end position="63"/>
    </location>
</feature>
<evidence type="ECO:0000313" key="3">
    <source>
        <dbReference type="Proteomes" id="UP001165041"/>
    </source>
</evidence>